<dbReference type="Gene3D" id="2.40.160.20">
    <property type="match status" value="1"/>
</dbReference>
<proteinExistence type="predicted"/>
<name>A0A1M5E295_9SPHI</name>
<organism evidence="1 2">
    <name type="scientific">Pedobacter caeni</name>
    <dbReference type="NCBI Taxonomy" id="288992"/>
    <lineage>
        <taxon>Bacteria</taxon>
        <taxon>Pseudomonadati</taxon>
        <taxon>Bacteroidota</taxon>
        <taxon>Sphingobacteriia</taxon>
        <taxon>Sphingobacteriales</taxon>
        <taxon>Sphingobacteriaceae</taxon>
        <taxon>Pedobacter</taxon>
    </lineage>
</organism>
<gene>
    <name evidence="1" type="ORF">SAMN04488522_103479</name>
</gene>
<reference evidence="2" key="1">
    <citation type="submission" date="2016-11" db="EMBL/GenBank/DDBJ databases">
        <authorList>
            <person name="Varghese N."/>
            <person name="Submissions S."/>
        </authorList>
    </citation>
    <scope>NUCLEOTIDE SEQUENCE [LARGE SCALE GENOMIC DNA]</scope>
    <source>
        <strain evidence="2">DSM 16990</strain>
    </source>
</reference>
<accession>A0A1M5E295</accession>
<dbReference type="AlphaFoldDB" id="A0A1M5E295"/>
<evidence type="ECO:0000313" key="2">
    <source>
        <dbReference type="Proteomes" id="UP000184287"/>
    </source>
</evidence>
<sequence length="376" mass="42170">MGGVRYYFAVLVFSALMLANDVYGRQKSGQGNSFEFSPQVSLALFTAENKLRGNVFGGEFTYHINKNVNPRPWMRMLNLNSIDLVFNYKNMGDVMLVSDPRSGLFGNTYALLAALNFTLLKNRYGELWAAPGLGIGYLGQTYFTNQNQLIGSHLNFASRMALKVATKISPSMKLSAGVDMLHFSNGAIRTPNHGINVSSVSLGLLKSLHSSGQAKPDSLEWKGGEEYAKHKFDFGVNIGRRGIFRSKEGLYKTGLYAGYNYRLNELLGLSSGLDAVYYHSIYEYNDQTYESLATSLDRWRVGLAVGPDIWMDRLAIMTKYGYYLHYNHFSPSGNNVKTYWTAGLKYYVLNWAAVQSKVYIHKTEADYLGFGIMLTP</sequence>
<dbReference type="EMBL" id="FQUQ01000003">
    <property type="protein sequence ID" value="SHF73325.1"/>
    <property type="molecule type" value="Genomic_DNA"/>
</dbReference>
<dbReference type="Proteomes" id="UP000184287">
    <property type="component" value="Unassembled WGS sequence"/>
</dbReference>
<keyword evidence="2" id="KW-1185">Reference proteome</keyword>
<dbReference type="STRING" id="288992.SAMN04488522_103479"/>
<evidence type="ECO:0000313" key="1">
    <source>
        <dbReference type="EMBL" id="SHF73325.1"/>
    </source>
</evidence>
<protein>
    <submittedName>
        <fullName evidence="1">Lipid A 3-O-deacylase (PagL)</fullName>
    </submittedName>
</protein>
<dbReference type="InterPro" id="IPR018550">
    <property type="entry name" value="Lipid-A_deacylase-rel"/>
</dbReference>
<dbReference type="Pfam" id="PF09411">
    <property type="entry name" value="PagL"/>
    <property type="match status" value="1"/>
</dbReference>